<keyword evidence="2" id="KW-0489">Methyltransferase</keyword>
<dbReference type="Gene3D" id="3.40.50.150">
    <property type="entry name" value="Vaccinia Virus protein VP39"/>
    <property type="match status" value="1"/>
</dbReference>
<dbReference type="Proteomes" id="UP000094723">
    <property type="component" value="Chromosome"/>
</dbReference>
<dbReference type="SUPFAM" id="SSF53335">
    <property type="entry name" value="S-adenosyl-L-methionine-dependent methyltransferases"/>
    <property type="match status" value="1"/>
</dbReference>
<dbReference type="EMBL" id="CP017107">
    <property type="protein sequence ID" value="AOO74000.1"/>
    <property type="molecule type" value="Genomic_DNA"/>
</dbReference>
<feature type="domain" description="DNA methylase adenine-specific" evidence="1">
    <location>
        <begin position="50"/>
        <end position="105"/>
    </location>
</feature>
<reference evidence="2 3" key="1">
    <citation type="submission" date="2016-09" db="EMBL/GenBank/DDBJ databases">
        <title>Complete Genome Sequence of Lactobacillus salivarius Jin.</title>
        <authorList>
            <person name="Jin N."/>
            <person name="Li C."/>
            <person name="Wang M."/>
            <person name="Ren D."/>
            <person name="Di Y."/>
            <person name="Pan R."/>
            <person name="Du S."/>
            <person name="Lu H."/>
            <person name="Li X."/>
            <person name="Tian M."/>
        </authorList>
    </citation>
    <scope>NUCLEOTIDE SEQUENCE [LARGE SCALE GENOMIC DNA]</scope>
    <source>
        <strain evidence="2 3">CICC 23174</strain>
    </source>
</reference>
<protein>
    <submittedName>
        <fullName evidence="2">Methylase</fullName>
    </submittedName>
</protein>
<keyword evidence="2" id="KW-0808">Transferase</keyword>
<dbReference type="InterPro" id="IPR029063">
    <property type="entry name" value="SAM-dependent_MTases_sf"/>
</dbReference>
<proteinExistence type="predicted"/>
<organism evidence="2 3">
    <name type="scientific">Ligilactobacillus salivarius</name>
    <dbReference type="NCBI Taxonomy" id="1624"/>
    <lineage>
        <taxon>Bacteria</taxon>
        <taxon>Bacillati</taxon>
        <taxon>Bacillota</taxon>
        <taxon>Bacilli</taxon>
        <taxon>Lactobacillales</taxon>
        <taxon>Lactobacillaceae</taxon>
        <taxon>Ligilactobacillus</taxon>
    </lineage>
</organism>
<dbReference type="GO" id="GO:0032259">
    <property type="term" value="P:methylation"/>
    <property type="evidence" value="ECO:0007669"/>
    <property type="project" value="UniProtKB-KW"/>
</dbReference>
<dbReference type="InterPro" id="IPR003356">
    <property type="entry name" value="DNA_methylase_A-5"/>
</dbReference>
<evidence type="ECO:0000259" key="1">
    <source>
        <dbReference type="Pfam" id="PF02384"/>
    </source>
</evidence>
<dbReference type="GO" id="GO:0008170">
    <property type="term" value="F:N-methyltransferase activity"/>
    <property type="evidence" value="ECO:0007669"/>
    <property type="project" value="InterPro"/>
</dbReference>
<accession>A0A1D7TSR1</accession>
<evidence type="ECO:0000313" key="3">
    <source>
        <dbReference type="Proteomes" id="UP000094723"/>
    </source>
</evidence>
<evidence type="ECO:0000313" key="2">
    <source>
        <dbReference type="EMBL" id="AOO74000.1"/>
    </source>
</evidence>
<sequence>MKFDVKTVNKILEIDDAFKAPTKMMELMLDPKKREETFKKFLEIETDMSYEWFQEYFGDEQAERKSKKQDFTPPSISNLVNQLVGQDKSTYYEPAAGTGSMLIAKWWNDRLKNPSYKRPDTDNPLIKFLTSPTFTYDPRAYWYQAEELSDRAIPFLIFNMAIRGMNGSITQCDCLSRKATRAFFIRNDTDNYLGFSEVIELPKNQEVAELLNVHWDE</sequence>
<dbReference type="GO" id="GO:0003677">
    <property type="term" value="F:DNA binding"/>
    <property type="evidence" value="ECO:0007669"/>
    <property type="project" value="InterPro"/>
</dbReference>
<name>A0A1D7TSR1_9LACO</name>
<dbReference type="Pfam" id="PF02384">
    <property type="entry name" value="N6_Mtase"/>
    <property type="match status" value="1"/>
</dbReference>
<gene>
    <name evidence="2" type="ORF">BHF65_07145</name>
</gene>
<dbReference type="RefSeq" id="WP_069469350.1">
    <property type="nucleotide sequence ID" value="NZ_CP017107.1"/>
</dbReference>
<dbReference type="AlphaFoldDB" id="A0A1D7TSR1"/>